<reference evidence="5" key="1">
    <citation type="journal article" date="2021" name="Nat. Commun.">
        <title>Genomic analyses provide insights into spinach domestication and the genetic basis of agronomic traits.</title>
        <authorList>
            <person name="Cai X."/>
            <person name="Sun X."/>
            <person name="Xu C."/>
            <person name="Sun H."/>
            <person name="Wang X."/>
            <person name="Ge C."/>
            <person name="Zhang Z."/>
            <person name="Wang Q."/>
            <person name="Fei Z."/>
            <person name="Jiao C."/>
            <person name="Wang Q."/>
        </authorList>
    </citation>
    <scope>NUCLEOTIDE SEQUENCE [LARGE SCALE GENOMIC DNA]</scope>
    <source>
        <strain evidence="5">cv. Varoflay</strain>
    </source>
</reference>
<name>A0A9R0KA83_SPIOL</name>
<evidence type="ECO:0000313" key="6">
    <source>
        <dbReference type="RefSeq" id="XP_021864220.1"/>
    </source>
</evidence>
<keyword evidence="4" id="KW-0460">Magnesium</keyword>
<reference evidence="6" key="2">
    <citation type="submission" date="2025-08" db="UniProtKB">
        <authorList>
            <consortium name="RefSeq"/>
        </authorList>
    </citation>
    <scope>IDENTIFICATION</scope>
    <source>
        <tissue evidence="6">Leaf</tissue>
    </source>
</reference>
<dbReference type="GO" id="GO:0008757">
    <property type="term" value="F:S-adenosylmethionine-dependent methyltransferase activity"/>
    <property type="evidence" value="ECO:0000318"/>
    <property type="project" value="GO_Central"/>
</dbReference>
<dbReference type="Gene3D" id="3.40.50.150">
    <property type="entry name" value="Vaccinia Virus protein VP39"/>
    <property type="match status" value="1"/>
</dbReference>
<keyword evidence="5" id="KW-1185">Reference proteome</keyword>
<keyword evidence="2" id="KW-0808">Transferase</keyword>
<proteinExistence type="predicted"/>
<dbReference type="Proteomes" id="UP000813463">
    <property type="component" value="Chromosome 4"/>
</dbReference>
<dbReference type="PANTHER" id="PTHR31009">
    <property type="entry name" value="S-ADENOSYL-L-METHIONINE:CARBOXYL METHYLTRANSFERASE FAMILY PROTEIN"/>
    <property type="match status" value="1"/>
</dbReference>
<sequence>MKHIIIAQLLDRRERRIDRCSNMEVENILRMKEGVGECSYAKNSLLQRTMIAKAKPVLQESIRGLYHALQPECLMIADLGCSSGPNSLMVVSEIIDTIDEERKNLNRKSPKFGVFLNDLQGNDFNAIFNLLPSFYQSLKEKKDSDFGPCFVSGTPKSFYGSVFPDQFLHFVHSSYSVHWLSQVPRGLESRNGEALNKGNIYIAKTSPPEIAQAYYAQFKEDFTLFLRSRGKEMVPGGHMVLTLQGSVQRNDPDSLWELLGSTLHTMVQEGVIEQEKLDRFNMPFYSPTAEEVKELVEAEGLFSVNKLETFKVDWSVDTNQNLENRAKFVANTIRAVTESLLTTAYGEAAMDDLFLRFSRMVKERMDQEQSEYLNIVVSMIKRD</sequence>
<dbReference type="OrthoDB" id="1872732at2759"/>
<dbReference type="InterPro" id="IPR005299">
    <property type="entry name" value="MeTrfase_7"/>
</dbReference>
<protein>
    <submittedName>
        <fullName evidence="6">S-adenosyl-L-methionine:benzoic acid/salicylic acid carboxyl methyltransferase 3 isoform X1</fullName>
    </submittedName>
</protein>
<evidence type="ECO:0000313" key="5">
    <source>
        <dbReference type="Proteomes" id="UP000813463"/>
    </source>
</evidence>
<dbReference type="AlphaFoldDB" id="A0A9R0KA83"/>
<dbReference type="KEGG" id="soe:110803066"/>
<dbReference type="GeneID" id="110803066"/>
<keyword evidence="3" id="KW-0479">Metal-binding</keyword>
<evidence type="ECO:0000256" key="2">
    <source>
        <dbReference type="ARBA" id="ARBA00022679"/>
    </source>
</evidence>
<evidence type="ECO:0000256" key="4">
    <source>
        <dbReference type="ARBA" id="ARBA00022842"/>
    </source>
</evidence>
<accession>A0A9R0KA83</accession>
<evidence type="ECO:0000256" key="1">
    <source>
        <dbReference type="ARBA" id="ARBA00022603"/>
    </source>
</evidence>
<evidence type="ECO:0000256" key="3">
    <source>
        <dbReference type="ARBA" id="ARBA00022723"/>
    </source>
</evidence>
<dbReference type="GO" id="GO:0046872">
    <property type="term" value="F:metal ion binding"/>
    <property type="evidence" value="ECO:0007669"/>
    <property type="project" value="UniProtKB-KW"/>
</dbReference>
<organism evidence="5 6">
    <name type="scientific">Spinacia oleracea</name>
    <name type="common">Spinach</name>
    <dbReference type="NCBI Taxonomy" id="3562"/>
    <lineage>
        <taxon>Eukaryota</taxon>
        <taxon>Viridiplantae</taxon>
        <taxon>Streptophyta</taxon>
        <taxon>Embryophyta</taxon>
        <taxon>Tracheophyta</taxon>
        <taxon>Spermatophyta</taxon>
        <taxon>Magnoliopsida</taxon>
        <taxon>eudicotyledons</taxon>
        <taxon>Gunneridae</taxon>
        <taxon>Pentapetalae</taxon>
        <taxon>Caryophyllales</taxon>
        <taxon>Chenopodiaceae</taxon>
        <taxon>Chenopodioideae</taxon>
        <taxon>Anserineae</taxon>
        <taxon>Spinacia</taxon>
    </lineage>
</organism>
<dbReference type="GO" id="GO:0032259">
    <property type="term" value="P:methylation"/>
    <property type="evidence" value="ECO:0000318"/>
    <property type="project" value="GO_Central"/>
</dbReference>
<dbReference type="InterPro" id="IPR042086">
    <property type="entry name" value="MeTrfase_capping"/>
</dbReference>
<dbReference type="InterPro" id="IPR029063">
    <property type="entry name" value="SAM-dependent_MTases_sf"/>
</dbReference>
<keyword evidence="1 6" id="KW-0489">Methyltransferase</keyword>
<dbReference type="Pfam" id="PF03492">
    <property type="entry name" value="Methyltransf_7"/>
    <property type="match status" value="1"/>
</dbReference>
<gene>
    <name evidence="6" type="primary">LOC110803066</name>
</gene>
<dbReference type="Gene3D" id="1.10.1200.270">
    <property type="entry name" value="Methyltransferase, alpha-helical capping domain"/>
    <property type="match status" value="1"/>
</dbReference>
<dbReference type="RefSeq" id="XP_021864220.1">
    <property type="nucleotide sequence ID" value="XM_022008528.2"/>
</dbReference>
<dbReference type="SUPFAM" id="SSF53335">
    <property type="entry name" value="S-adenosyl-L-methionine-dependent methyltransferases"/>
    <property type="match status" value="1"/>
</dbReference>